<evidence type="ECO:0000313" key="3">
    <source>
        <dbReference type="Proteomes" id="UP001305521"/>
    </source>
</evidence>
<dbReference type="CDD" id="cd02440">
    <property type="entry name" value="AdoMet_MTases"/>
    <property type="match status" value="1"/>
</dbReference>
<dbReference type="SUPFAM" id="SSF53335">
    <property type="entry name" value="S-adenosyl-L-methionine-dependent methyltransferases"/>
    <property type="match status" value="1"/>
</dbReference>
<evidence type="ECO:0000313" key="2">
    <source>
        <dbReference type="EMBL" id="WPB84947.1"/>
    </source>
</evidence>
<dbReference type="GO" id="GO:0032259">
    <property type="term" value="P:methylation"/>
    <property type="evidence" value="ECO:0007669"/>
    <property type="project" value="UniProtKB-KW"/>
</dbReference>
<gene>
    <name evidence="2" type="ORF">R9Z33_23005</name>
</gene>
<keyword evidence="2" id="KW-0808">Transferase</keyword>
<dbReference type="Gene3D" id="3.40.50.150">
    <property type="entry name" value="Vaccinia Virus protein VP39"/>
    <property type="match status" value="1"/>
</dbReference>
<dbReference type="Pfam" id="PF13649">
    <property type="entry name" value="Methyltransf_25"/>
    <property type="match status" value="1"/>
</dbReference>
<dbReference type="InterPro" id="IPR041698">
    <property type="entry name" value="Methyltransf_25"/>
</dbReference>
<feature type="domain" description="Methyltransferase" evidence="1">
    <location>
        <begin position="44"/>
        <end position="131"/>
    </location>
</feature>
<dbReference type="Proteomes" id="UP001305521">
    <property type="component" value="Chromosome"/>
</dbReference>
<keyword evidence="3" id="KW-1185">Reference proteome</keyword>
<protein>
    <submittedName>
        <fullName evidence="2">Class I SAM-dependent methyltransferase</fullName>
        <ecNumber evidence="2">2.1.-.-</ecNumber>
    </submittedName>
</protein>
<name>A0ABZ0PH69_9PROT</name>
<keyword evidence="2" id="KW-0489">Methyltransferase</keyword>
<proteinExistence type="predicted"/>
<dbReference type="EC" id="2.1.-.-" evidence="2"/>
<dbReference type="EMBL" id="CP137852">
    <property type="protein sequence ID" value="WPB84947.1"/>
    <property type="molecule type" value="Genomic_DNA"/>
</dbReference>
<dbReference type="GO" id="GO:0008168">
    <property type="term" value="F:methyltransferase activity"/>
    <property type="evidence" value="ECO:0007669"/>
    <property type="project" value="UniProtKB-KW"/>
</dbReference>
<accession>A0ABZ0PH69</accession>
<dbReference type="RefSeq" id="WP_318648910.1">
    <property type="nucleotide sequence ID" value="NZ_CP137852.1"/>
</dbReference>
<organism evidence="2 3">
    <name type="scientific">Sediminicoccus rosea</name>
    <dbReference type="NCBI Taxonomy" id="1225128"/>
    <lineage>
        <taxon>Bacteria</taxon>
        <taxon>Pseudomonadati</taxon>
        <taxon>Pseudomonadota</taxon>
        <taxon>Alphaproteobacteria</taxon>
        <taxon>Acetobacterales</taxon>
        <taxon>Roseomonadaceae</taxon>
        <taxon>Sediminicoccus</taxon>
    </lineage>
</organism>
<sequence length="206" mass="22156">MSADHIIGLYERHARAFDAQRGRGPMERAWLDRFTALVPPGGAVLDLGCGMGEPIAAHLIGAGFRVTGVDSAPTLIGLCHARFPGQDWRLADMRGLDLGRRFDGILAWDSFFHLDQADQRAMFAVFARHAAHGAALMFTSGPSEGVALGCFEGEVLHHASLSPEEYRTLLASHDFAVVDHRAEDPECGGHTVWLARRSGAQAASAG</sequence>
<reference evidence="2 3" key="1">
    <citation type="submission" date="2023-11" db="EMBL/GenBank/DDBJ databases">
        <title>Arctic aerobic anoxygenic photoheterotroph Sediminicoccus rosea KRV36 adapts its photosynthesis to long days of polar summer.</title>
        <authorList>
            <person name="Tomasch J."/>
            <person name="Kopejtka K."/>
            <person name="Bily T."/>
            <person name="Gardiner A.T."/>
            <person name="Gardian Z."/>
            <person name="Shivaramu S."/>
            <person name="Koblizek M."/>
            <person name="Engelhardt F."/>
            <person name="Kaftan D."/>
        </authorList>
    </citation>
    <scope>NUCLEOTIDE SEQUENCE [LARGE SCALE GENOMIC DNA]</scope>
    <source>
        <strain evidence="2 3">R-30</strain>
    </source>
</reference>
<evidence type="ECO:0000259" key="1">
    <source>
        <dbReference type="Pfam" id="PF13649"/>
    </source>
</evidence>
<dbReference type="InterPro" id="IPR029063">
    <property type="entry name" value="SAM-dependent_MTases_sf"/>
</dbReference>